<dbReference type="STRING" id="910347.SAMN05421773_11134"/>
<feature type="region of interest" description="Disordered" evidence="2">
    <location>
        <begin position="169"/>
        <end position="238"/>
    </location>
</feature>
<feature type="compositionally biased region" description="Low complexity" evidence="2">
    <location>
        <begin position="203"/>
        <end position="212"/>
    </location>
</feature>
<keyword evidence="4" id="KW-1185">Reference proteome</keyword>
<name>A0A1I1QDD4_9ACTN</name>
<dbReference type="InterPro" id="IPR011010">
    <property type="entry name" value="DNA_brk_join_enz"/>
</dbReference>
<evidence type="ECO:0000256" key="2">
    <source>
        <dbReference type="SAM" id="MobiDB-lite"/>
    </source>
</evidence>
<dbReference type="Gene3D" id="1.10.150.130">
    <property type="match status" value="1"/>
</dbReference>
<reference evidence="3 4" key="1">
    <citation type="submission" date="2016-10" db="EMBL/GenBank/DDBJ databases">
        <authorList>
            <person name="de Groot N.N."/>
        </authorList>
    </citation>
    <scope>NUCLEOTIDE SEQUENCE [LARGE SCALE GENOMIC DNA]</scope>
    <source>
        <strain evidence="3 4">CGMCC 4.5739</strain>
    </source>
</reference>
<keyword evidence="1" id="KW-0238">DNA-binding</keyword>
<dbReference type="GO" id="GO:0003677">
    <property type="term" value="F:DNA binding"/>
    <property type="evidence" value="ECO:0007669"/>
    <property type="project" value="UniProtKB-KW"/>
</dbReference>
<protein>
    <submittedName>
        <fullName evidence="3">Phage integrase, N-terminal SAM-like domain</fullName>
    </submittedName>
</protein>
<dbReference type="InterPro" id="IPR010998">
    <property type="entry name" value="Integrase_recombinase_N"/>
</dbReference>
<gene>
    <name evidence="3" type="ORF">SAMN05421773_11134</name>
</gene>
<dbReference type="EMBL" id="FOLM01000011">
    <property type="protein sequence ID" value="SFD19992.1"/>
    <property type="molecule type" value="Genomic_DNA"/>
</dbReference>
<evidence type="ECO:0000313" key="4">
    <source>
        <dbReference type="Proteomes" id="UP000199207"/>
    </source>
</evidence>
<dbReference type="SUPFAM" id="SSF56349">
    <property type="entry name" value="DNA breaking-rejoining enzymes"/>
    <property type="match status" value="1"/>
</dbReference>
<dbReference type="AlphaFoldDB" id="A0A1I1QDD4"/>
<evidence type="ECO:0000313" key="3">
    <source>
        <dbReference type="EMBL" id="SFD19992.1"/>
    </source>
</evidence>
<accession>A0A1I1QDD4</accession>
<proteinExistence type="predicted"/>
<organism evidence="3 4">
    <name type="scientific">Streptomyces aidingensis</name>
    <dbReference type="NCBI Taxonomy" id="910347"/>
    <lineage>
        <taxon>Bacteria</taxon>
        <taxon>Bacillati</taxon>
        <taxon>Actinomycetota</taxon>
        <taxon>Actinomycetes</taxon>
        <taxon>Kitasatosporales</taxon>
        <taxon>Streptomycetaceae</taxon>
        <taxon>Streptomyces</taxon>
    </lineage>
</organism>
<evidence type="ECO:0000256" key="1">
    <source>
        <dbReference type="ARBA" id="ARBA00023125"/>
    </source>
</evidence>
<dbReference type="Proteomes" id="UP000199207">
    <property type="component" value="Unassembled WGS sequence"/>
</dbReference>
<sequence>MLRLGLAEYGHWLTHVARAKVRKTSYVNDESLVRNYITPGLGKKKPARLTARDIRAFLVKTARTCQCCAQGKEAKRPSASGAAVRSPSAARSVLRTVRSASCWSSCGRCSSTPSRGRVAAQCGRERGAGHGDQREIEPLAVEEGRRLLDAARSNRLWAVYELAVRKGPAAGGTAGPALAGRGSGGWRPHPPPGPSAGERGTAHRAAQDPAVRAARRRAPGVRHRAAGSACPAARRPEVSGGEVLGHGSIRVTVDIYTFVRLDAQRSPFGRVGDALSERQEEEPPVGLLVRAHVMLRRVIRPQVVRNQHTSHYGVLTMRSAATTVTSAAFHMQLP</sequence>
<feature type="compositionally biased region" description="Basic residues" evidence="2">
    <location>
        <begin position="213"/>
        <end position="225"/>
    </location>
</feature>